<accession>A0A6J4UEJ5</accession>
<feature type="non-terminal residue" evidence="2">
    <location>
        <position position="43"/>
    </location>
</feature>
<dbReference type="EMBL" id="CADCWE010000174">
    <property type="protein sequence ID" value="CAA9548092.1"/>
    <property type="molecule type" value="Genomic_DNA"/>
</dbReference>
<dbReference type="AlphaFoldDB" id="A0A6J4UEJ5"/>
<name>A0A6J4UEJ5_9BACT</name>
<reference evidence="2" key="1">
    <citation type="submission" date="2020-02" db="EMBL/GenBank/DDBJ databases">
        <authorList>
            <person name="Meier V. D."/>
        </authorList>
    </citation>
    <scope>NUCLEOTIDE SEQUENCE</scope>
    <source>
        <strain evidence="2">AVDCRST_MAG73</strain>
    </source>
</reference>
<feature type="non-terminal residue" evidence="2">
    <location>
        <position position="1"/>
    </location>
</feature>
<organism evidence="2">
    <name type="scientific">uncultured Thermomicrobiales bacterium</name>
    <dbReference type="NCBI Taxonomy" id="1645740"/>
    <lineage>
        <taxon>Bacteria</taxon>
        <taxon>Pseudomonadati</taxon>
        <taxon>Thermomicrobiota</taxon>
        <taxon>Thermomicrobia</taxon>
        <taxon>Thermomicrobiales</taxon>
        <taxon>environmental samples</taxon>
    </lineage>
</organism>
<sequence>CRRSTGRFAPWPGASRASRALRSCARTTAASSPPRFCRRRPGP</sequence>
<proteinExistence type="predicted"/>
<gene>
    <name evidence="2" type="ORF">AVDCRST_MAG73-2609</name>
</gene>
<evidence type="ECO:0000256" key="1">
    <source>
        <dbReference type="SAM" id="MobiDB-lite"/>
    </source>
</evidence>
<evidence type="ECO:0000313" key="2">
    <source>
        <dbReference type="EMBL" id="CAA9548092.1"/>
    </source>
</evidence>
<feature type="region of interest" description="Disordered" evidence="1">
    <location>
        <begin position="19"/>
        <end position="43"/>
    </location>
</feature>
<feature type="compositionally biased region" description="Low complexity" evidence="1">
    <location>
        <begin position="19"/>
        <end position="32"/>
    </location>
</feature>
<protein>
    <submittedName>
        <fullName evidence="2">Uncharacterized protein</fullName>
    </submittedName>
</protein>